<dbReference type="Gene3D" id="3.40.50.1820">
    <property type="entry name" value="alpha/beta hydrolase"/>
    <property type="match status" value="1"/>
</dbReference>
<dbReference type="InterPro" id="IPR029058">
    <property type="entry name" value="AB_hydrolase_fold"/>
</dbReference>
<comment type="caution">
    <text evidence="1">The sequence shown here is derived from an EMBL/GenBank/DDBJ whole genome shotgun (WGS) entry which is preliminary data.</text>
</comment>
<gene>
    <name evidence="1" type="ORF">IFO69_11815</name>
</gene>
<reference evidence="1 2" key="1">
    <citation type="submission" date="2020-09" db="EMBL/GenBank/DDBJ databases">
        <title>Echinicola sp. CAU 1574 isolated from sand of Sido Beach.</title>
        <authorList>
            <person name="Kim W."/>
        </authorList>
    </citation>
    <scope>NUCLEOTIDE SEQUENCE [LARGE SCALE GENOMIC DNA]</scope>
    <source>
        <strain evidence="1 2">CAU 1574</strain>
    </source>
</reference>
<dbReference type="InterPro" id="IPR000801">
    <property type="entry name" value="Esterase-like"/>
</dbReference>
<keyword evidence="2" id="KW-1185">Reference proteome</keyword>
<protein>
    <submittedName>
        <fullName evidence="1">Esterase family protein</fullName>
    </submittedName>
</protein>
<dbReference type="InterPro" id="IPR050583">
    <property type="entry name" value="Mycobacterial_A85_antigen"/>
</dbReference>
<accession>A0ABR9AKU9</accession>
<organism evidence="1 2">
    <name type="scientific">Echinicola arenosa</name>
    <dbReference type="NCBI Taxonomy" id="2774144"/>
    <lineage>
        <taxon>Bacteria</taxon>
        <taxon>Pseudomonadati</taxon>
        <taxon>Bacteroidota</taxon>
        <taxon>Cytophagia</taxon>
        <taxon>Cytophagales</taxon>
        <taxon>Cyclobacteriaceae</taxon>
        <taxon>Echinicola</taxon>
    </lineage>
</organism>
<proteinExistence type="predicted"/>
<dbReference type="EMBL" id="JACYTQ010000003">
    <property type="protein sequence ID" value="MBD8489431.1"/>
    <property type="molecule type" value="Genomic_DNA"/>
</dbReference>
<evidence type="ECO:0000313" key="1">
    <source>
        <dbReference type="EMBL" id="MBD8489431.1"/>
    </source>
</evidence>
<dbReference type="SUPFAM" id="SSF53474">
    <property type="entry name" value="alpha/beta-Hydrolases"/>
    <property type="match status" value="1"/>
</dbReference>
<evidence type="ECO:0000313" key="2">
    <source>
        <dbReference type="Proteomes" id="UP000647133"/>
    </source>
</evidence>
<dbReference type="Pfam" id="PF00756">
    <property type="entry name" value="Esterase"/>
    <property type="match status" value="1"/>
</dbReference>
<name>A0ABR9AKU9_9BACT</name>
<dbReference type="PANTHER" id="PTHR48098">
    <property type="entry name" value="ENTEROCHELIN ESTERASE-RELATED"/>
    <property type="match status" value="1"/>
</dbReference>
<dbReference type="Proteomes" id="UP000647133">
    <property type="component" value="Unassembled WGS sequence"/>
</dbReference>
<dbReference type="RefSeq" id="WP_192010304.1">
    <property type="nucleotide sequence ID" value="NZ_JACYTQ010000003.1"/>
</dbReference>
<dbReference type="PANTHER" id="PTHR48098:SF1">
    <property type="entry name" value="DIACYLGLYCEROL ACYLTRANSFERASE_MYCOLYLTRANSFERASE AG85A"/>
    <property type="match status" value="1"/>
</dbReference>
<sequence>MKTALLTGIFTAMGLVISSLKAREKEMVEEAPYGFDKVMGGPRGEISTMKYYSNATNSIRKALVYTPPGYDEKMRYPVLYLLHGIRGDEYAWFINGQANIILDNLINQGKAKPMILIFPNGRAMKNDRPLGNLFDKEKLAAFDIFKEDLLENLIYAVESKFNVIPDSYHRAIAGVCMGAGQSLNIGLGNQRLFSWVGAFTSAPNFNFTKAAKWTLLNLRMNLIWISCGEKDKCKRLIDAISEELLANQIDHIYGFGKGGYGYHTWKNDLYWFAQLLFKDQYRFQ</sequence>